<evidence type="ECO:0000256" key="1">
    <source>
        <dbReference type="ARBA" id="ARBA00001947"/>
    </source>
</evidence>
<dbReference type="SMART" id="SM00631">
    <property type="entry name" value="Zn_pept"/>
    <property type="match status" value="1"/>
</dbReference>
<dbReference type="Proteomes" id="UP001151699">
    <property type="component" value="Chromosome X"/>
</dbReference>
<evidence type="ECO:0000256" key="5">
    <source>
        <dbReference type="ARBA" id="ARBA00022723"/>
    </source>
</evidence>
<evidence type="ECO:0000256" key="12">
    <source>
        <dbReference type="SAM" id="SignalP"/>
    </source>
</evidence>
<dbReference type="Pfam" id="PF00246">
    <property type="entry name" value="Peptidase_M14"/>
    <property type="match status" value="1"/>
</dbReference>
<feature type="signal peptide" evidence="12">
    <location>
        <begin position="1"/>
        <end position="20"/>
    </location>
</feature>
<dbReference type="InterPro" id="IPR003146">
    <property type="entry name" value="M14A_act_pep"/>
</dbReference>
<dbReference type="FunFam" id="3.40.630.10:FF:000084">
    <property type="entry name" value="Carboxypeptidase B2"/>
    <property type="match status" value="1"/>
</dbReference>
<dbReference type="GO" id="GO:0008270">
    <property type="term" value="F:zinc ion binding"/>
    <property type="evidence" value="ECO:0007669"/>
    <property type="project" value="InterPro"/>
</dbReference>
<keyword evidence="3 14" id="KW-0121">Carboxypeptidase</keyword>
<dbReference type="OrthoDB" id="3626597at2759"/>
<protein>
    <submittedName>
        <fullName evidence="14">Carboxypeptidase B</fullName>
    </submittedName>
</protein>
<dbReference type="GO" id="GO:0005615">
    <property type="term" value="C:extracellular space"/>
    <property type="evidence" value="ECO:0007669"/>
    <property type="project" value="TreeGrafter"/>
</dbReference>
<dbReference type="PROSITE" id="PS00132">
    <property type="entry name" value="CARBOXYPEPT_ZN_1"/>
    <property type="match status" value="1"/>
</dbReference>
<dbReference type="InterPro" id="IPR057246">
    <property type="entry name" value="CARBOXYPEPT_ZN_1"/>
</dbReference>
<evidence type="ECO:0000313" key="14">
    <source>
        <dbReference type="EMBL" id="KAJ6638129.1"/>
    </source>
</evidence>
<dbReference type="GO" id="GO:0006508">
    <property type="term" value="P:proteolysis"/>
    <property type="evidence" value="ECO:0007669"/>
    <property type="project" value="UniProtKB-KW"/>
</dbReference>
<keyword evidence="8" id="KW-0862">Zinc</keyword>
<dbReference type="InterPro" id="IPR000834">
    <property type="entry name" value="Peptidase_M14"/>
</dbReference>
<feature type="active site" description="Proton donor/acceptor" evidence="11">
    <location>
        <position position="385"/>
    </location>
</feature>
<keyword evidence="5" id="KW-0479">Metal-binding</keyword>
<feature type="chain" id="PRO_5040372292" evidence="12">
    <location>
        <begin position="21"/>
        <end position="423"/>
    </location>
</feature>
<keyword evidence="10" id="KW-1015">Disulfide bond</keyword>
<evidence type="ECO:0000256" key="11">
    <source>
        <dbReference type="PROSITE-ProRule" id="PRU01379"/>
    </source>
</evidence>
<keyword evidence="7" id="KW-0378">Hydrolase</keyword>
<comment type="similarity">
    <text evidence="2 11">Belongs to the peptidase M14 family.</text>
</comment>
<dbReference type="SUPFAM" id="SSF53187">
    <property type="entry name" value="Zn-dependent exopeptidases"/>
    <property type="match status" value="1"/>
</dbReference>
<sequence>MNSFSSFLILMVACICTTRAFVSYRGYKAYEVTPTTDRQYRELAIWRNLDGVDFWRFYAKGMASTVMIEPKLVAKFERFLEFTNMTSKVVLDDVEDALEQDRQSRSEYRKTISNGSVDFTTDPNFNIYWSSDQMETYSRSLAQRFPNRVQFEVIGRSAQNRILYALKISNGGFGNKPLIFIEGGCHAREWVSQATVMYLIHRLVEDPVASNELLENADWIITPNLNPDGYEFSRTNNRLWRQNRRQVNPNCVGVDLNRNFAFSWRTATVACGSQTFSGPSPFSEPESHAINDLMSRYRQNIKIYLTVHSFGDMVLFPWGFQGSPGLIGNHEYHHQVGLLWRNAIQAQTGKVYAVGNVAQLLGNAFGASDDHMAGNQNVNLVYTLELSRGGLTGFDFPESQIGNLVRETFHGYRAIGLHIGRNY</sequence>
<name>A0A9Q0MV80_9DIPT</name>
<accession>A0A9Q0MV80</accession>
<dbReference type="PANTHER" id="PTHR11705">
    <property type="entry name" value="PROTEASE FAMILY M14 CARBOXYPEPTIDASE A,B"/>
    <property type="match status" value="1"/>
</dbReference>
<evidence type="ECO:0000259" key="13">
    <source>
        <dbReference type="PROSITE" id="PS52035"/>
    </source>
</evidence>
<dbReference type="SUPFAM" id="SSF54897">
    <property type="entry name" value="Protease propeptides/inhibitors"/>
    <property type="match status" value="1"/>
</dbReference>
<dbReference type="PANTHER" id="PTHR11705:SF140">
    <property type="entry name" value="FI02848P-RELATED"/>
    <property type="match status" value="1"/>
</dbReference>
<evidence type="ECO:0000256" key="8">
    <source>
        <dbReference type="ARBA" id="ARBA00022833"/>
    </source>
</evidence>
<dbReference type="EMBL" id="WJQU01000003">
    <property type="protein sequence ID" value="KAJ6638129.1"/>
    <property type="molecule type" value="Genomic_DNA"/>
</dbReference>
<comment type="cofactor">
    <cofactor evidence="1">
        <name>Zn(2+)</name>
        <dbReference type="ChEBI" id="CHEBI:29105"/>
    </cofactor>
</comment>
<dbReference type="AlphaFoldDB" id="A0A9Q0MV80"/>
<evidence type="ECO:0000256" key="10">
    <source>
        <dbReference type="ARBA" id="ARBA00023157"/>
    </source>
</evidence>
<dbReference type="Gene3D" id="3.30.70.340">
    <property type="entry name" value="Metallocarboxypeptidase-like"/>
    <property type="match status" value="1"/>
</dbReference>
<dbReference type="PROSITE" id="PS52035">
    <property type="entry name" value="PEPTIDASE_M14"/>
    <property type="match status" value="1"/>
</dbReference>
<keyword evidence="6 12" id="KW-0732">Signal</keyword>
<keyword evidence="9" id="KW-0482">Metalloprotease</keyword>
<organism evidence="14 15">
    <name type="scientific">Pseudolycoriella hygida</name>
    <dbReference type="NCBI Taxonomy" id="35572"/>
    <lineage>
        <taxon>Eukaryota</taxon>
        <taxon>Metazoa</taxon>
        <taxon>Ecdysozoa</taxon>
        <taxon>Arthropoda</taxon>
        <taxon>Hexapoda</taxon>
        <taxon>Insecta</taxon>
        <taxon>Pterygota</taxon>
        <taxon>Neoptera</taxon>
        <taxon>Endopterygota</taxon>
        <taxon>Diptera</taxon>
        <taxon>Nematocera</taxon>
        <taxon>Sciaroidea</taxon>
        <taxon>Sciaridae</taxon>
        <taxon>Pseudolycoriella</taxon>
    </lineage>
</organism>
<gene>
    <name evidence="14" type="primary">CPB_1</name>
    <name evidence="14" type="ORF">Bhyg_10862</name>
</gene>
<dbReference type="GO" id="GO:0004181">
    <property type="term" value="F:metallocarboxypeptidase activity"/>
    <property type="evidence" value="ECO:0007669"/>
    <property type="project" value="InterPro"/>
</dbReference>
<evidence type="ECO:0000256" key="9">
    <source>
        <dbReference type="ARBA" id="ARBA00023049"/>
    </source>
</evidence>
<keyword evidence="4" id="KW-0645">Protease</keyword>
<proteinExistence type="inferred from homology"/>
<evidence type="ECO:0000256" key="6">
    <source>
        <dbReference type="ARBA" id="ARBA00022729"/>
    </source>
</evidence>
<dbReference type="Pfam" id="PF02244">
    <property type="entry name" value="Propep_M14"/>
    <property type="match status" value="1"/>
</dbReference>
<dbReference type="PRINTS" id="PR00765">
    <property type="entry name" value="CRBOXYPTASEA"/>
</dbReference>
<evidence type="ECO:0000256" key="7">
    <source>
        <dbReference type="ARBA" id="ARBA00022801"/>
    </source>
</evidence>
<evidence type="ECO:0000256" key="3">
    <source>
        <dbReference type="ARBA" id="ARBA00022645"/>
    </source>
</evidence>
<evidence type="ECO:0000256" key="2">
    <source>
        <dbReference type="ARBA" id="ARBA00005988"/>
    </source>
</evidence>
<dbReference type="Gene3D" id="3.40.630.10">
    <property type="entry name" value="Zn peptidases"/>
    <property type="match status" value="1"/>
</dbReference>
<reference evidence="14" key="1">
    <citation type="submission" date="2022-07" db="EMBL/GenBank/DDBJ databases">
        <authorList>
            <person name="Trinca V."/>
            <person name="Uliana J.V.C."/>
            <person name="Torres T.T."/>
            <person name="Ward R.J."/>
            <person name="Monesi N."/>
        </authorList>
    </citation>
    <scope>NUCLEOTIDE SEQUENCE</scope>
    <source>
        <strain evidence="14">HSMRA1968</strain>
        <tissue evidence="14">Whole embryos</tissue>
    </source>
</reference>
<dbReference type="InterPro" id="IPR036990">
    <property type="entry name" value="M14A-like_propep"/>
</dbReference>
<keyword evidence="15" id="KW-1185">Reference proteome</keyword>
<evidence type="ECO:0000256" key="4">
    <source>
        <dbReference type="ARBA" id="ARBA00022670"/>
    </source>
</evidence>
<evidence type="ECO:0000313" key="15">
    <source>
        <dbReference type="Proteomes" id="UP001151699"/>
    </source>
</evidence>
<feature type="domain" description="Peptidase M14" evidence="13">
    <location>
        <begin position="127"/>
        <end position="419"/>
    </location>
</feature>
<comment type="caution">
    <text evidence="14">The sequence shown here is derived from an EMBL/GenBank/DDBJ whole genome shotgun (WGS) entry which is preliminary data.</text>
</comment>